<feature type="transmembrane region" description="Helical" evidence="1">
    <location>
        <begin position="86"/>
        <end position="111"/>
    </location>
</feature>
<dbReference type="AlphaFoldDB" id="A0A6N7WAB3"/>
<dbReference type="RefSeq" id="WP_154546034.1">
    <property type="nucleotide sequence ID" value="NZ_VULO01000012.1"/>
</dbReference>
<feature type="transmembrane region" description="Helical" evidence="1">
    <location>
        <begin position="58"/>
        <end position="79"/>
    </location>
</feature>
<organism evidence="2 3">
    <name type="scientific">Scrofimicrobium canadense</name>
    <dbReference type="NCBI Taxonomy" id="2652290"/>
    <lineage>
        <taxon>Bacteria</taxon>
        <taxon>Bacillati</taxon>
        <taxon>Actinomycetota</taxon>
        <taxon>Actinomycetes</taxon>
        <taxon>Actinomycetales</taxon>
        <taxon>Actinomycetaceae</taxon>
        <taxon>Scrofimicrobium</taxon>
    </lineage>
</organism>
<protein>
    <submittedName>
        <fullName evidence="2">Uncharacterized protein</fullName>
    </submittedName>
</protein>
<proteinExistence type="predicted"/>
<keyword evidence="1" id="KW-0812">Transmembrane</keyword>
<evidence type="ECO:0000256" key="1">
    <source>
        <dbReference type="SAM" id="Phobius"/>
    </source>
</evidence>
<keyword evidence="1" id="KW-1133">Transmembrane helix</keyword>
<comment type="caution">
    <text evidence="2">The sequence shown here is derived from an EMBL/GenBank/DDBJ whole genome shotgun (WGS) entry which is preliminary data.</text>
</comment>
<gene>
    <name evidence="2" type="ORF">FYJ24_10005</name>
</gene>
<feature type="transmembrane region" description="Helical" evidence="1">
    <location>
        <begin position="20"/>
        <end position="42"/>
    </location>
</feature>
<evidence type="ECO:0000313" key="3">
    <source>
        <dbReference type="Proteomes" id="UP000470875"/>
    </source>
</evidence>
<feature type="transmembrane region" description="Helical" evidence="1">
    <location>
        <begin position="131"/>
        <end position="159"/>
    </location>
</feature>
<feature type="transmembrane region" description="Helical" evidence="1">
    <location>
        <begin position="207"/>
        <end position="226"/>
    </location>
</feature>
<keyword evidence="3" id="KW-1185">Reference proteome</keyword>
<keyword evidence="1" id="KW-0472">Membrane</keyword>
<accession>A0A6N7WAB3</accession>
<reference evidence="2 3" key="1">
    <citation type="submission" date="2019-08" db="EMBL/GenBank/DDBJ databases">
        <title>In-depth cultivation of the pig gut microbiome towards novel bacterial diversity and tailored functional studies.</title>
        <authorList>
            <person name="Wylensek D."/>
            <person name="Hitch T.C.A."/>
            <person name="Clavel T."/>
        </authorList>
    </citation>
    <scope>NUCLEOTIDE SEQUENCE [LARGE SCALE GENOMIC DNA]</scope>
    <source>
        <strain evidence="2 3">WB03_NA08</strain>
    </source>
</reference>
<name>A0A6N7WAB3_9ACTO</name>
<dbReference type="EMBL" id="VULO01000012">
    <property type="protein sequence ID" value="MSS85088.1"/>
    <property type="molecule type" value="Genomic_DNA"/>
</dbReference>
<sequence length="232" mass="26054">MMAKRIFASTRIQFANTRTLYWVPLVVLVGAYIISFIIYAAIPGDEMKMGGGGLQAPLWFYIAFGAQLVAFYFPFALALALTRGEFYMGFILNALLCGLVCGSIITLGGVLERLSHGWWIEGYFFYLPWMWQAGWGGAWFLTASIVWLFMSIGFTFAAIYKRWGMLFLALILLIFALGLAIAMVVIARTDAWIEVFTWFAGFGPGEVANFVLLCTVMSVFAGWMVLRRMAIR</sequence>
<dbReference type="Proteomes" id="UP000470875">
    <property type="component" value="Unassembled WGS sequence"/>
</dbReference>
<feature type="transmembrane region" description="Helical" evidence="1">
    <location>
        <begin position="166"/>
        <end position="187"/>
    </location>
</feature>
<evidence type="ECO:0000313" key="2">
    <source>
        <dbReference type="EMBL" id="MSS85088.1"/>
    </source>
</evidence>